<name>A0A1V1I3K1_9FIRM</name>
<dbReference type="InterPro" id="IPR050490">
    <property type="entry name" value="Bact_solute-bd_prot1"/>
</dbReference>
<keyword evidence="4" id="KW-0564">Palmitate</keyword>
<evidence type="ECO:0000256" key="4">
    <source>
        <dbReference type="ARBA" id="ARBA00023139"/>
    </source>
</evidence>
<dbReference type="AlphaFoldDB" id="A0A1V1I3K1"/>
<evidence type="ECO:0000256" key="3">
    <source>
        <dbReference type="ARBA" id="ARBA00023136"/>
    </source>
</evidence>
<evidence type="ECO:0000256" key="1">
    <source>
        <dbReference type="ARBA" id="ARBA00022475"/>
    </source>
</evidence>
<dbReference type="KEGG" id="ril:CRIB_1395"/>
<dbReference type="PROSITE" id="PS51257">
    <property type="entry name" value="PROKAR_LIPOPROTEIN"/>
    <property type="match status" value="1"/>
</dbReference>
<dbReference type="PANTHER" id="PTHR43649">
    <property type="entry name" value="ARABINOSE-BINDING PROTEIN-RELATED"/>
    <property type="match status" value="1"/>
</dbReference>
<evidence type="ECO:0000256" key="6">
    <source>
        <dbReference type="SAM" id="SignalP"/>
    </source>
</evidence>
<dbReference type="Pfam" id="PF01547">
    <property type="entry name" value="SBP_bac_1"/>
    <property type="match status" value="1"/>
</dbReference>
<keyword evidence="2 6" id="KW-0732">Signal</keyword>
<accession>A0A1V1I3K1</accession>
<dbReference type="Gene3D" id="3.40.190.10">
    <property type="entry name" value="Periplasmic binding protein-like II"/>
    <property type="match status" value="2"/>
</dbReference>
<keyword evidence="5" id="KW-0449">Lipoprotein</keyword>
<keyword evidence="1" id="KW-1003">Cell membrane</keyword>
<dbReference type="Proteomes" id="UP000245622">
    <property type="component" value="Chromosome 1"/>
</dbReference>
<feature type="chain" id="PRO_5039442970" evidence="6">
    <location>
        <begin position="24"/>
        <end position="422"/>
    </location>
</feature>
<keyword evidence="8" id="KW-1185">Reference proteome</keyword>
<evidence type="ECO:0000256" key="2">
    <source>
        <dbReference type="ARBA" id="ARBA00022729"/>
    </source>
</evidence>
<dbReference type="SUPFAM" id="SSF53850">
    <property type="entry name" value="Periplasmic binding protein-like II"/>
    <property type="match status" value="1"/>
</dbReference>
<proteinExistence type="predicted"/>
<dbReference type="EMBL" id="LN555523">
    <property type="protein sequence ID" value="CED94004.1"/>
    <property type="molecule type" value="Genomic_DNA"/>
</dbReference>
<gene>
    <name evidence="7" type="ORF">CRIB_1395</name>
</gene>
<dbReference type="InterPro" id="IPR006059">
    <property type="entry name" value="SBP"/>
</dbReference>
<evidence type="ECO:0000256" key="5">
    <source>
        <dbReference type="ARBA" id="ARBA00023288"/>
    </source>
</evidence>
<feature type="signal peptide" evidence="6">
    <location>
        <begin position="1"/>
        <end position="23"/>
    </location>
</feature>
<dbReference type="PANTHER" id="PTHR43649:SF33">
    <property type="entry name" value="POLYGALACTURONAN_RHAMNOGALACTURONAN-BINDING PROTEIN YTCQ"/>
    <property type="match status" value="1"/>
</dbReference>
<keyword evidence="3" id="KW-0472">Membrane</keyword>
<evidence type="ECO:0000313" key="8">
    <source>
        <dbReference type="Proteomes" id="UP000245622"/>
    </source>
</evidence>
<reference evidence="7 8" key="1">
    <citation type="submission" date="2014-04" db="EMBL/GenBank/DDBJ databases">
        <authorList>
            <person name="Hornung B.V."/>
        </authorList>
    </citation>
    <scope>NUCLEOTIDE SEQUENCE [LARGE SCALE GENOMIC DNA]</scope>
    <source>
        <strain evidence="7 8">CRIB</strain>
    </source>
</reference>
<evidence type="ECO:0000313" key="7">
    <source>
        <dbReference type="EMBL" id="CED94004.1"/>
    </source>
</evidence>
<sequence>MKYAKRVMSLTLVMGLMVSSLTGCTSSKDDTANKGDKTKVVFQIGTAPQEKITAAFEEVTEKFEKENPDIDVELLIGASGFEEMMKTKMAANDLPDLWTTHGWSVNRYSEYLRPLNDREWAKNVSEQIKPVITDEEGNFFVLPTDMDIAGIAYNKDVLDKAKVNVDDIKTWDDFYEACEKVKSTGVSPIHVGGKETWTVGNIFEYIAPPVLVTDENNSEAESLKDGSFDWSKWTPVVEMLKTMNEKEYFNVDKVSSTYADTSKALAQGQAAFSFVGSQAISEAWNFNPDANLGFMPVPAYYEGDEPTLIAGEKMAIGVWKDTKNEEAVLKYVDYLAKPENIEILATSNIAPAGLTNGSSDLGKLGEFYDKYKDVETVPYFDREYLPSGMWETLCSTGTGILTNELTVEKAVQQAKANYERLK</sequence>
<organism evidence="7 8">
    <name type="scientific">Romboutsia ilealis</name>
    <dbReference type="NCBI Taxonomy" id="1115758"/>
    <lineage>
        <taxon>Bacteria</taxon>
        <taxon>Bacillati</taxon>
        <taxon>Bacillota</taxon>
        <taxon>Clostridia</taxon>
        <taxon>Peptostreptococcales</taxon>
        <taxon>Peptostreptococcaceae</taxon>
        <taxon>Romboutsia</taxon>
    </lineage>
</organism>
<protein>
    <submittedName>
        <fullName evidence="7">Extracellular solute-binding protein 1</fullName>
    </submittedName>
</protein>
<dbReference type="GeneID" id="82205430"/>
<dbReference type="RefSeq" id="WP_180701559.1">
    <property type="nucleotide sequence ID" value="NZ_CAOWGD010000005.1"/>
</dbReference>